<comment type="cofactor">
    <cofactor evidence="10">
        <name>Mg(2+)</name>
        <dbReference type="ChEBI" id="CHEBI:18420"/>
    </cofactor>
    <text evidence="10">Binds 2 magnesium ions per subunit. The magnesium ions interact primarily with the substrate.</text>
</comment>
<dbReference type="InterPro" id="IPR022629">
    <property type="entry name" value="S-AdoMet_synt_central"/>
</dbReference>
<dbReference type="EMBL" id="JBFXLU010000436">
    <property type="protein sequence ID" value="KAL2826556.1"/>
    <property type="molecule type" value="Genomic_DNA"/>
</dbReference>
<evidence type="ECO:0000256" key="5">
    <source>
        <dbReference type="ARBA" id="ARBA00022723"/>
    </source>
</evidence>
<evidence type="ECO:0000259" key="14">
    <source>
        <dbReference type="Pfam" id="PF02773"/>
    </source>
</evidence>
<evidence type="ECO:0000313" key="16">
    <source>
        <dbReference type="Proteomes" id="UP001610446"/>
    </source>
</evidence>
<evidence type="ECO:0000256" key="4">
    <source>
        <dbReference type="ARBA" id="ARBA00022679"/>
    </source>
</evidence>
<dbReference type="Pfam" id="PF02773">
    <property type="entry name" value="S-AdoMet_synt_C"/>
    <property type="match status" value="1"/>
</dbReference>
<keyword evidence="5 10" id="KW-0479">Metal-binding</keyword>
<dbReference type="PROSITE" id="PS00377">
    <property type="entry name" value="ADOMET_SYNTHASE_2"/>
    <property type="match status" value="1"/>
</dbReference>
<evidence type="ECO:0000313" key="15">
    <source>
        <dbReference type="EMBL" id="KAL2826556.1"/>
    </source>
</evidence>
<dbReference type="InterPro" id="IPR002133">
    <property type="entry name" value="S-AdoMet_synthetase"/>
</dbReference>
<evidence type="ECO:0000256" key="10">
    <source>
        <dbReference type="RuleBase" id="RU000541"/>
    </source>
</evidence>
<keyword evidence="9 10" id="KW-0630">Potassium</keyword>
<dbReference type="Proteomes" id="UP001610446">
    <property type="component" value="Unassembled WGS sequence"/>
</dbReference>
<organism evidence="15 16">
    <name type="scientific">Aspergillus pseudoustus</name>
    <dbReference type="NCBI Taxonomy" id="1810923"/>
    <lineage>
        <taxon>Eukaryota</taxon>
        <taxon>Fungi</taxon>
        <taxon>Dikarya</taxon>
        <taxon>Ascomycota</taxon>
        <taxon>Pezizomycotina</taxon>
        <taxon>Eurotiomycetes</taxon>
        <taxon>Eurotiomycetidae</taxon>
        <taxon>Eurotiales</taxon>
        <taxon>Aspergillaceae</taxon>
        <taxon>Aspergillus</taxon>
        <taxon>Aspergillus subgen. Nidulantes</taxon>
    </lineage>
</organism>
<evidence type="ECO:0000256" key="6">
    <source>
        <dbReference type="ARBA" id="ARBA00022741"/>
    </source>
</evidence>
<keyword evidence="8 10" id="KW-0460">Magnesium</keyword>
<sequence length="386" mass="42605">MKSQSTFLFTSESVGEGHPDKICDQVADALLDECLKQNPLSKVAIEVAVRPGLVIVFGVVHFISRLDVDAIVRLVLKDIGYVCPDQELDYRTCEIMDCVDLHPSLFNGNGIPSGLEAPANEPAGDQGMAFGYATDETAQLLPLTLDLAHKISRDLKAAQASGMLPWLRPDTKAQVTVEYVEDQGRMVPTRVHNVVITAQHTPDVSIERLRQEILDNVVRKSIPAKYLDDRTEYHIQPTGDVGVSPSGKFAGVTGRKIVVDTYGGWGAHGGGAFSGKDFRQVDRSAAYMARWIAKSLVHHGLANRCLIQLSYSIGIAEPLSIFIDTFRTSKLTSDQLKEIICKNFDLRPAAIAKDLNLINPIYYQTAKNGHFTNKEFPWEQPFDLVL</sequence>
<dbReference type="CDD" id="cd18079">
    <property type="entry name" value="S-AdoMet_synt"/>
    <property type="match status" value="1"/>
</dbReference>
<feature type="domain" description="S-adenosylmethionine synthetase N-terminal" evidence="12">
    <location>
        <begin position="7"/>
        <end position="99"/>
    </location>
</feature>
<keyword evidence="4 10" id="KW-0808">Transferase</keyword>
<evidence type="ECO:0000256" key="2">
    <source>
        <dbReference type="ARBA" id="ARBA00009685"/>
    </source>
</evidence>
<evidence type="ECO:0000256" key="7">
    <source>
        <dbReference type="ARBA" id="ARBA00022840"/>
    </source>
</evidence>
<accession>A0ABR4IFP3</accession>
<feature type="domain" description="S-adenosylmethionine synthetase C-terminal" evidence="14">
    <location>
        <begin position="250"/>
        <end position="380"/>
    </location>
</feature>
<evidence type="ECO:0000259" key="12">
    <source>
        <dbReference type="Pfam" id="PF00438"/>
    </source>
</evidence>
<keyword evidence="6 10" id="KW-0547">Nucleotide-binding</keyword>
<dbReference type="Gene3D" id="3.30.300.10">
    <property type="match status" value="3"/>
</dbReference>
<dbReference type="SUPFAM" id="SSF55973">
    <property type="entry name" value="S-adenosylmethionine synthetase"/>
    <property type="match status" value="3"/>
</dbReference>
<evidence type="ECO:0000259" key="13">
    <source>
        <dbReference type="Pfam" id="PF02772"/>
    </source>
</evidence>
<proteinExistence type="inferred from homology"/>
<comment type="cofactor">
    <cofactor evidence="10">
        <name>K(+)</name>
        <dbReference type="ChEBI" id="CHEBI:29103"/>
    </cofactor>
    <text evidence="10">Binds 1 potassium ion per subunit. The potassium ion interacts primarily with the substrate.</text>
</comment>
<reference evidence="15 16" key="1">
    <citation type="submission" date="2024-07" db="EMBL/GenBank/DDBJ databases">
        <title>Section-level genome sequencing and comparative genomics of Aspergillus sections Usti and Cavernicolus.</title>
        <authorList>
            <consortium name="Lawrence Berkeley National Laboratory"/>
            <person name="Nybo J.L."/>
            <person name="Vesth T.C."/>
            <person name="Theobald S."/>
            <person name="Frisvad J.C."/>
            <person name="Larsen T.O."/>
            <person name="Kjaerboelling I."/>
            <person name="Rothschild-Mancinelli K."/>
            <person name="Lyhne E.K."/>
            <person name="Kogle M.E."/>
            <person name="Barry K."/>
            <person name="Clum A."/>
            <person name="Na H."/>
            <person name="Ledsgaard L."/>
            <person name="Lin J."/>
            <person name="Lipzen A."/>
            <person name="Kuo A."/>
            <person name="Riley R."/>
            <person name="Mondo S."/>
            <person name="Labutti K."/>
            <person name="Haridas S."/>
            <person name="Pangalinan J."/>
            <person name="Salamov A.A."/>
            <person name="Simmons B.A."/>
            <person name="Magnuson J.K."/>
            <person name="Chen J."/>
            <person name="Drula E."/>
            <person name="Henrissat B."/>
            <person name="Wiebenga A."/>
            <person name="Lubbers R.J."/>
            <person name="Gomes A.C."/>
            <person name="Makela M.R."/>
            <person name="Stajich J."/>
            <person name="Grigoriev I.V."/>
            <person name="Mortensen U.H."/>
            <person name="De Vries R.P."/>
            <person name="Baker S.E."/>
            <person name="Andersen M.R."/>
        </authorList>
    </citation>
    <scope>NUCLEOTIDE SEQUENCE [LARGE SCALE GENOMIC DNA]</scope>
    <source>
        <strain evidence="15 16">CBS 123904</strain>
    </source>
</reference>
<comment type="catalytic activity">
    <reaction evidence="10">
        <text>L-methionine + ATP + H2O = S-adenosyl-L-methionine + phosphate + diphosphate</text>
        <dbReference type="Rhea" id="RHEA:21080"/>
        <dbReference type="ChEBI" id="CHEBI:15377"/>
        <dbReference type="ChEBI" id="CHEBI:30616"/>
        <dbReference type="ChEBI" id="CHEBI:33019"/>
        <dbReference type="ChEBI" id="CHEBI:43474"/>
        <dbReference type="ChEBI" id="CHEBI:57844"/>
        <dbReference type="ChEBI" id="CHEBI:59789"/>
        <dbReference type="EC" id="2.5.1.6"/>
    </reaction>
</comment>
<evidence type="ECO:0000256" key="3">
    <source>
        <dbReference type="ARBA" id="ARBA00022563"/>
    </source>
</evidence>
<feature type="domain" description="S-adenosylmethionine synthetase central" evidence="13">
    <location>
        <begin position="121"/>
        <end position="240"/>
    </location>
</feature>
<name>A0ABR4IFP3_9EURO</name>
<protein>
    <recommendedName>
        <fullName evidence="10">S-adenosylmethionine synthase</fullName>
        <ecNumber evidence="10">2.5.1.6</ecNumber>
    </recommendedName>
</protein>
<dbReference type="InterPro" id="IPR022630">
    <property type="entry name" value="S-AdoMet_synt_C"/>
</dbReference>
<dbReference type="NCBIfam" id="TIGR01034">
    <property type="entry name" value="metK"/>
    <property type="match status" value="1"/>
</dbReference>
<dbReference type="InterPro" id="IPR022631">
    <property type="entry name" value="ADOMET_SYNTHASE_CS"/>
</dbReference>
<comment type="caution">
    <text evidence="15">The sequence shown here is derived from an EMBL/GenBank/DDBJ whole genome shotgun (WGS) entry which is preliminary data.</text>
</comment>
<dbReference type="Pfam" id="PF00438">
    <property type="entry name" value="S-AdoMet_synt_N"/>
    <property type="match status" value="1"/>
</dbReference>
<dbReference type="InterPro" id="IPR022628">
    <property type="entry name" value="S-AdoMet_synt_N"/>
</dbReference>
<evidence type="ECO:0000256" key="9">
    <source>
        <dbReference type="ARBA" id="ARBA00022958"/>
    </source>
</evidence>
<dbReference type="EC" id="2.5.1.6" evidence="10"/>
<evidence type="ECO:0000256" key="8">
    <source>
        <dbReference type="ARBA" id="ARBA00022842"/>
    </source>
</evidence>
<comment type="function">
    <text evidence="10">Catalyzes the formation of S-adenosylmethionine from methionine and ATP.</text>
</comment>
<comment type="similarity">
    <text evidence="2 11">Belongs to the AdoMet synthase family.</text>
</comment>
<evidence type="ECO:0000256" key="1">
    <source>
        <dbReference type="ARBA" id="ARBA00005224"/>
    </source>
</evidence>
<dbReference type="InterPro" id="IPR022636">
    <property type="entry name" value="S-AdoMet_synthetase_sfam"/>
</dbReference>
<keyword evidence="7 10" id="KW-0067">ATP-binding</keyword>
<dbReference type="PANTHER" id="PTHR11964">
    <property type="entry name" value="S-ADENOSYLMETHIONINE SYNTHETASE"/>
    <property type="match status" value="1"/>
</dbReference>
<gene>
    <name evidence="15" type="ORF">BJY01DRAFT_241337</name>
</gene>
<dbReference type="PIRSF" id="PIRSF000497">
    <property type="entry name" value="MAT"/>
    <property type="match status" value="1"/>
</dbReference>
<dbReference type="Pfam" id="PF02772">
    <property type="entry name" value="S-AdoMet_synt_M"/>
    <property type="match status" value="1"/>
</dbReference>
<keyword evidence="16" id="KW-1185">Reference proteome</keyword>
<evidence type="ECO:0000256" key="11">
    <source>
        <dbReference type="RuleBase" id="RU004462"/>
    </source>
</evidence>
<keyword evidence="3 10" id="KW-0554">One-carbon metabolism</keyword>
<comment type="pathway">
    <text evidence="1 10">Amino-acid biosynthesis; S-adenosyl-L-methionine biosynthesis; S-adenosyl-L-methionine from L-methionine: step 1/1.</text>
</comment>